<evidence type="ECO:0000256" key="1">
    <source>
        <dbReference type="ARBA" id="ARBA00022679"/>
    </source>
</evidence>
<evidence type="ECO:0000313" key="4">
    <source>
        <dbReference type="Proteomes" id="UP000250369"/>
    </source>
</evidence>
<dbReference type="EMBL" id="QMFB01000030">
    <property type="protein sequence ID" value="RAV13279.1"/>
    <property type="molecule type" value="Genomic_DNA"/>
</dbReference>
<reference evidence="3 4" key="1">
    <citation type="journal article" date="2009" name="Int. J. Syst. Evol. Microbiol.">
        <title>Paenibacillus contaminans sp. nov., isolated from a contaminated laboratory plate.</title>
        <authorList>
            <person name="Chou J.H."/>
            <person name="Lee J.H."/>
            <person name="Lin M.C."/>
            <person name="Chang P.S."/>
            <person name="Arun A.B."/>
            <person name="Young C.C."/>
            <person name="Chen W.M."/>
        </authorList>
    </citation>
    <scope>NUCLEOTIDE SEQUENCE [LARGE SCALE GENOMIC DNA]</scope>
    <source>
        <strain evidence="3 4">CKOBP-6</strain>
    </source>
</reference>
<organism evidence="3 4">
    <name type="scientific">Paenibacillus contaminans</name>
    <dbReference type="NCBI Taxonomy" id="450362"/>
    <lineage>
        <taxon>Bacteria</taxon>
        <taxon>Bacillati</taxon>
        <taxon>Bacillota</taxon>
        <taxon>Bacilli</taxon>
        <taxon>Bacillales</taxon>
        <taxon>Paenibacillaceae</taxon>
        <taxon>Paenibacillus</taxon>
    </lineage>
</organism>
<accession>A0A329LZG6</accession>
<keyword evidence="4" id="KW-1185">Reference proteome</keyword>
<dbReference type="Gene3D" id="3.40.50.150">
    <property type="entry name" value="Vaccinia Virus protein VP39"/>
    <property type="match status" value="1"/>
</dbReference>
<comment type="caution">
    <text evidence="3">The sequence shown here is derived from an EMBL/GenBank/DDBJ whole genome shotgun (WGS) entry which is preliminary data.</text>
</comment>
<dbReference type="InterPro" id="IPR041698">
    <property type="entry name" value="Methyltransf_25"/>
</dbReference>
<dbReference type="SUPFAM" id="SSF53335">
    <property type="entry name" value="S-adenosyl-L-methionine-dependent methyltransferases"/>
    <property type="match status" value="1"/>
</dbReference>
<dbReference type="Proteomes" id="UP000250369">
    <property type="component" value="Unassembled WGS sequence"/>
</dbReference>
<evidence type="ECO:0000259" key="2">
    <source>
        <dbReference type="Pfam" id="PF13649"/>
    </source>
</evidence>
<evidence type="ECO:0000313" key="3">
    <source>
        <dbReference type="EMBL" id="RAV13279.1"/>
    </source>
</evidence>
<name>A0A329LZG6_9BACL</name>
<proteinExistence type="predicted"/>
<sequence length="235" mass="27171">MLCSLPWRGGAAMAKSDNFQLEEMSHFFDKRALGYDNHMRGVIRSFDPFYAALSKPIDRTDLPVRVLDLGCGTGTEIKWIFKKAPNAQITCVDVSVNMLELLRVKYEQWSDRLTIMNASYVEADFEPDRYDYIVSAMTMHHLLRDDKLKLYKKLHSALKPGGLYIEGDYVETPDRERRWLEAYKSIIGDNSAHGQYHYDIPSSIETERCLFEAAGFKDFQLLWQEETNAVYSVSK</sequence>
<keyword evidence="1" id="KW-0808">Transferase</keyword>
<protein>
    <recommendedName>
        <fullName evidence="2">Methyltransferase domain-containing protein</fullName>
    </recommendedName>
</protein>
<dbReference type="Pfam" id="PF13649">
    <property type="entry name" value="Methyltransf_25"/>
    <property type="match status" value="1"/>
</dbReference>
<gene>
    <name evidence="3" type="ORF">DQG23_33260</name>
</gene>
<dbReference type="PANTHER" id="PTHR43861">
    <property type="entry name" value="TRANS-ACONITATE 2-METHYLTRANSFERASE-RELATED"/>
    <property type="match status" value="1"/>
</dbReference>
<feature type="domain" description="Methyltransferase" evidence="2">
    <location>
        <begin position="66"/>
        <end position="162"/>
    </location>
</feature>
<dbReference type="AlphaFoldDB" id="A0A329LZG6"/>
<dbReference type="InterPro" id="IPR029063">
    <property type="entry name" value="SAM-dependent_MTases_sf"/>
</dbReference>
<dbReference type="CDD" id="cd02440">
    <property type="entry name" value="AdoMet_MTases"/>
    <property type="match status" value="1"/>
</dbReference>
<dbReference type="GO" id="GO:0016740">
    <property type="term" value="F:transferase activity"/>
    <property type="evidence" value="ECO:0007669"/>
    <property type="project" value="UniProtKB-KW"/>
</dbReference>